<keyword evidence="7" id="KW-0119">Carbohydrate metabolism</keyword>
<feature type="binding site" evidence="9">
    <location>
        <position position="92"/>
    </location>
    <ligand>
        <name>Mg(2+)</name>
        <dbReference type="ChEBI" id="CHEBI:18420"/>
        <label>1</label>
        <note>catalytic</note>
    </ligand>
</feature>
<reference evidence="10 11" key="1">
    <citation type="submission" date="2010-06" db="EMBL/GenBank/DDBJ databases">
        <title>Complete sequence chromosome of Methanohalobium evestigatum Z-7303.</title>
        <authorList>
            <consortium name="US DOE Joint Genome Institute"/>
            <person name="Lucas S."/>
            <person name="Copeland A."/>
            <person name="Lapidus A."/>
            <person name="Cheng J.-F."/>
            <person name="Bruce D."/>
            <person name="Goodwin L."/>
            <person name="Pitluck S."/>
            <person name="Saunders E."/>
            <person name="Detter J.C."/>
            <person name="Han C."/>
            <person name="Tapia R."/>
            <person name="Land M."/>
            <person name="Hauser L."/>
            <person name="Kyrpides N."/>
            <person name="Mikhailova N."/>
            <person name="Sieprawska-Lupa M."/>
            <person name="Whitman W.B."/>
            <person name="Anderson I."/>
            <person name="Woyke T."/>
        </authorList>
    </citation>
    <scope>NUCLEOTIDE SEQUENCE [LARGE SCALE GENOMIC DNA]</scope>
    <source>
        <strain evidence="11">ATCC BAA-1072 / DSM 3721 / NBRC 107634 / OCM 161 / Z-7303</strain>
    </source>
</reference>
<proteinExistence type="inferred from homology"/>
<feature type="binding site" evidence="9">
    <location>
        <position position="214"/>
    </location>
    <ligand>
        <name>Mg(2+)</name>
        <dbReference type="ChEBI" id="CHEBI:18420"/>
        <label>1</label>
        <note>catalytic</note>
    </ligand>
</feature>
<comment type="cofactor">
    <cofactor evidence="2 9">
        <name>Mg(2+)</name>
        <dbReference type="ChEBI" id="CHEBI:18420"/>
    </cofactor>
</comment>
<dbReference type="PANTHER" id="PTHR20854">
    <property type="entry name" value="INOSITOL MONOPHOSPHATASE"/>
    <property type="match status" value="1"/>
</dbReference>
<evidence type="ECO:0000256" key="5">
    <source>
        <dbReference type="ARBA" id="ARBA00022801"/>
    </source>
</evidence>
<dbReference type="GO" id="GO:0006020">
    <property type="term" value="P:inositol metabolic process"/>
    <property type="evidence" value="ECO:0007669"/>
    <property type="project" value="TreeGrafter"/>
</dbReference>
<protein>
    <recommendedName>
        <fullName evidence="3">fructose-bisphosphatase</fullName>
        <ecNumber evidence="3">3.1.3.11</ecNumber>
    </recommendedName>
</protein>
<dbReference type="Proteomes" id="UP000000391">
    <property type="component" value="Chromosome"/>
</dbReference>
<dbReference type="FunFam" id="3.40.190.80:FF:000020">
    <property type="entry name" value="Fructose-1,6-bisphosphatase/inositol-1-monophosphatase"/>
    <property type="match status" value="1"/>
</dbReference>
<sequence>MAPYFSFFDLCNYAVSAVETAVKDLLGTQKAYETLYTGADGTDTKLIDDVAERAIIEVLKKDGRSMRIISEEMGVKILGNNPEFTIIIDPIDGTYNASFCIPFYSVSIAIGSPDLSYIWAGYVKNISSKDIYYAESGKGAYLNGKRISPSKKSELNECCASVYGYRLHVERTVDLSRNIRRMRILGCVSLEICYVASGRFDAFVDVRGSLRLTDVAAGKFIVDESGGRVTDGFADSIELQDNSIYHVYMIASNGIVHDKLLKLTGGIN</sequence>
<dbReference type="EC" id="3.1.3.11" evidence="3"/>
<dbReference type="PRINTS" id="PR00377">
    <property type="entry name" value="IMPHPHTASES"/>
</dbReference>
<name>D7E811_METEZ</name>
<keyword evidence="4 9" id="KW-0479">Metal-binding</keyword>
<evidence type="ECO:0000313" key="10">
    <source>
        <dbReference type="EMBL" id="ADI73353.1"/>
    </source>
</evidence>
<keyword evidence="5" id="KW-0378">Hydrolase</keyword>
<evidence type="ECO:0000256" key="4">
    <source>
        <dbReference type="ARBA" id="ARBA00022723"/>
    </source>
</evidence>
<evidence type="ECO:0000256" key="8">
    <source>
        <dbReference type="ARBA" id="ARBA00038103"/>
    </source>
</evidence>
<accession>D7E811</accession>
<evidence type="ECO:0000256" key="2">
    <source>
        <dbReference type="ARBA" id="ARBA00001946"/>
    </source>
</evidence>
<comment type="similarity">
    <text evidence="8">Belongs to the inositol monophosphatase superfamily. FBPase class 4 family.</text>
</comment>
<evidence type="ECO:0000313" key="11">
    <source>
        <dbReference type="Proteomes" id="UP000000391"/>
    </source>
</evidence>
<dbReference type="EMBL" id="CP002069">
    <property type="protein sequence ID" value="ADI73353.1"/>
    <property type="molecule type" value="Genomic_DNA"/>
</dbReference>
<comment type="catalytic activity">
    <reaction evidence="1">
        <text>beta-D-fructose 1,6-bisphosphate + H2O = beta-D-fructose 6-phosphate + phosphate</text>
        <dbReference type="Rhea" id="RHEA:11064"/>
        <dbReference type="ChEBI" id="CHEBI:15377"/>
        <dbReference type="ChEBI" id="CHEBI:32966"/>
        <dbReference type="ChEBI" id="CHEBI:43474"/>
        <dbReference type="ChEBI" id="CHEBI:57634"/>
        <dbReference type="EC" id="3.1.3.11"/>
    </reaction>
</comment>
<feature type="binding site" evidence="9">
    <location>
        <position position="71"/>
    </location>
    <ligand>
        <name>Mg(2+)</name>
        <dbReference type="ChEBI" id="CHEBI:18420"/>
        <label>1</label>
        <note>catalytic</note>
    </ligand>
</feature>
<evidence type="ECO:0000256" key="6">
    <source>
        <dbReference type="ARBA" id="ARBA00022842"/>
    </source>
</evidence>
<dbReference type="GO" id="GO:0008934">
    <property type="term" value="F:inositol monophosphate 1-phosphatase activity"/>
    <property type="evidence" value="ECO:0007669"/>
    <property type="project" value="TreeGrafter"/>
</dbReference>
<dbReference type="Gene3D" id="3.40.190.80">
    <property type="match status" value="1"/>
</dbReference>
<dbReference type="GO" id="GO:0046872">
    <property type="term" value="F:metal ion binding"/>
    <property type="evidence" value="ECO:0007669"/>
    <property type="project" value="UniProtKB-KW"/>
</dbReference>
<feature type="binding site" evidence="9">
    <location>
        <position position="91"/>
    </location>
    <ligand>
        <name>Mg(2+)</name>
        <dbReference type="ChEBI" id="CHEBI:18420"/>
        <label>1</label>
        <note>catalytic</note>
    </ligand>
</feature>
<gene>
    <name evidence="10" type="ordered locus">Metev_0435</name>
</gene>
<dbReference type="FunFam" id="3.30.540.10:FF:000027">
    <property type="entry name" value="Fructose-1,6-bisphosphatase/inositol-1-monophosphatase"/>
    <property type="match status" value="1"/>
</dbReference>
<keyword evidence="6 9" id="KW-0460">Magnesium</keyword>
<keyword evidence="11" id="KW-1185">Reference proteome</keyword>
<dbReference type="SUPFAM" id="SSF56655">
    <property type="entry name" value="Carbohydrate phosphatase"/>
    <property type="match status" value="1"/>
</dbReference>
<dbReference type="GO" id="GO:0007165">
    <property type="term" value="P:signal transduction"/>
    <property type="evidence" value="ECO:0007669"/>
    <property type="project" value="TreeGrafter"/>
</dbReference>
<dbReference type="Gene3D" id="3.30.540.10">
    <property type="entry name" value="Fructose-1,6-Bisphosphatase, subunit A, domain 1"/>
    <property type="match status" value="1"/>
</dbReference>
<evidence type="ECO:0000256" key="7">
    <source>
        <dbReference type="ARBA" id="ARBA00023277"/>
    </source>
</evidence>
<dbReference type="KEGG" id="mev:Metev_0435"/>
<evidence type="ECO:0000256" key="3">
    <source>
        <dbReference type="ARBA" id="ARBA00013093"/>
    </source>
</evidence>
<evidence type="ECO:0000256" key="9">
    <source>
        <dbReference type="PIRSR" id="PIRSR600760-2"/>
    </source>
</evidence>
<dbReference type="OrthoDB" id="58111at2157"/>
<dbReference type="CDD" id="cd01515">
    <property type="entry name" value="Arch_FBPase_1"/>
    <property type="match status" value="1"/>
</dbReference>
<dbReference type="Pfam" id="PF00459">
    <property type="entry name" value="Inositol_P"/>
    <property type="match status" value="1"/>
</dbReference>
<dbReference type="HOGENOM" id="CLU_044118_5_0_2"/>
<organism evidence="10 11">
    <name type="scientific">Methanohalobium evestigatum (strain ATCC BAA-1072 / DSM 3721 / NBRC 107634 / OCM 161 / Z-7303)</name>
    <dbReference type="NCBI Taxonomy" id="644295"/>
    <lineage>
        <taxon>Archaea</taxon>
        <taxon>Methanobacteriati</taxon>
        <taxon>Methanobacteriota</taxon>
        <taxon>Stenosarchaea group</taxon>
        <taxon>Methanomicrobia</taxon>
        <taxon>Methanosarcinales</taxon>
        <taxon>Methanosarcinaceae</taxon>
        <taxon>Methanohalobium</taxon>
    </lineage>
</organism>
<evidence type="ECO:0000256" key="1">
    <source>
        <dbReference type="ARBA" id="ARBA00001273"/>
    </source>
</evidence>
<dbReference type="GO" id="GO:0042132">
    <property type="term" value="F:fructose 1,6-bisphosphate 1-phosphatase activity"/>
    <property type="evidence" value="ECO:0007669"/>
    <property type="project" value="UniProtKB-EC"/>
</dbReference>
<dbReference type="AlphaFoldDB" id="D7E811"/>
<dbReference type="STRING" id="644295.Metev_0435"/>
<dbReference type="GeneID" id="9346054"/>
<dbReference type="PANTHER" id="PTHR20854:SF4">
    <property type="entry name" value="INOSITOL-1-MONOPHOSPHATASE-RELATED"/>
    <property type="match status" value="1"/>
</dbReference>
<dbReference type="NCBIfam" id="NF009321">
    <property type="entry name" value="PRK12676.1"/>
    <property type="match status" value="1"/>
</dbReference>
<dbReference type="InterPro" id="IPR000760">
    <property type="entry name" value="Inositol_monophosphatase-like"/>
</dbReference>
<feature type="binding site" evidence="9">
    <location>
        <position position="89"/>
    </location>
    <ligand>
        <name>Mg(2+)</name>
        <dbReference type="ChEBI" id="CHEBI:18420"/>
        <label>1</label>
        <note>catalytic</note>
    </ligand>
</feature>
<dbReference type="RefSeq" id="WP_013193921.1">
    <property type="nucleotide sequence ID" value="NC_014253.1"/>
</dbReference>